<keyword evidence="1" id="KW-0472">Membrane</keyword>
<feature type="transmembrane region" description="Helical" evidence="1">
    <location>
        <begin position="29"/>
        <end position="48"/>
    </location>
</feature>
<reference evidence="2" key="1">
    <citation type="submission" date="2018-11" db="EMBL/GenBank/DDBJ databases">
        <authorList>
            <person name="Suleman S."/>
            <person name="Ma J."/>
            <person name="Zhu X.Q."/>
        </authorList>
    </citation>
    <scope>NUCLEOTIDE SEQUENCE</scope>
    <source>
        <strain evidence="2">Pakistan</strain>
    </source>
</reference>
<name>A0A4Y5RCT1_9TREM</name>
<gene>
    <name evidence="2" type="primary">nad6</name>
</gene>
<proteinExistence type="predicted"/>
<keyword evidence="1" id="KW-0812">Transmembrane</keyword>
<protein>
    <submittedName>
        <fullName evidence="2">NADH dehydrogenase subunit 6</fullName>
    </submittedName>
</protein>
<accession>A0A4Y5RCT1</accession>
<reference evidence="2" key="2">
    <citation type="journal article" date="2019" name="Parasitol. Res.">
        <title>Characterization of the complete mitochondrial genome of Uvitellina sp., representative of the family Cyclocoelidae and phylogenetic implications.</title>
        <authorList>
            <person name="Suleman"/>
            <person name="Khan M.S."/>
            <person name="Heneberg P."/>
            <person name="Zhou C.Y."/>
            <person name="Muhammad N."/>
            <person name="Zhu X.Q."/>
            <person name="Ma J."/>
        </authorList>
    </citation>
    <scope>NUCLEOTIDE SEQUENCE</scope>
    <source>
        <strain evidence="2">Pakistan</strain>
    </source>
</reference>
<dbReference type="AlphaFoldDB" id="A0A4Y5RCT1"/>
<keyword evidence="1" id="KW-1133">Transmembrane helix</keyword>
<feature type="transmembrane region" description="Helical" evidence="1">
    <location>
        <begin position="53"/>
        <end position="75"/>
    </location>
</feature>
<dbReference type="EMBL" id="MK227160">
    <property type="protein sequence ID" value="QCY72821.1"/>
    <property type="molecule type" value="Genomic_DNA"/>
</dbReference>
<sequence>MLSFFSSLLFGLYFSVVLAFSFVSHPIVLCFLLLFSSLCISGIVYLILGFSWYLVLFCLVYIGGVYVLFVFVSIHDPNPISSLSNGGGYFLVIFFLLMVFFFLGGVYYFPVFFESSYYLCSRFEGISYCVFCLILMVGFIGISVVVSNKDSFFR</sequence>
<feature type="transmembrane region" description="Helical" evidence="1">
    <location>
        <begin position="125"/>
        <end position="146"/>
    </location>
</feature>
<evidence type="ECO:0000313" key="2">
    <source>
        <dbReference type="EMBL" id="QCY72821.1"/>
    </source>
</evidence>
<keyword evidence="2" id="KW-0496">Mitochondrion</keyword>
<evidence type="ECO:0000256" key="1">
    <source>
        <dbReference type="SAM" id="Phobius"/>
    </source>
</evidence>
<feature type="transmembrane region" description="Helical" evidence="1">
    <location>
        <begin position="87"/>
        <end position="113"/>
    </location>
</feature>
<geneLocation type="mitochondrion" evidence="2"/>
<organism evidence="2">
    <name type="scientific">Uvitellina sp. SSS-2019</name>
    <dbReference type="NCBI Taxonomy" id="2587434"/>
    <lineage>
        <taxon>Eukaryota</taxon>
        <taxon>Metazoa</taxon>
        <taxon>Spiralia</taxon>
        <taxon>Lophotrochozoa</taxon>
        <taxon>Platyhelminthes</taxon>
        <taxon>Trematoda</taxon>
        <taxon>Digenea</taxon>
        <taxon>Plagiorchiida</taxon>
        <taxon>Echinostomata</taxon>
        <taxon>Echinostomatoidea</taxon>
        <taxon>Cyclocoelidae</taxon>
        <taxon>Uvitellina</taxon>
    </lineage>
</organism>